<organism evidence="1">
    <name type="scientific">Pseudomonas fluorescens</name>
    <dbReference type="NCBI Taxonomy" id="294"/>
    <lineage>
        <taxon>Bacteria</taxon>
        <taxon>Pseudomonadati</taxon>
        <taxon>Pseudomonadota</taxon>
        <taxon>Gammaproteobacteria</taxon>
        <taxon>Pseudomonadales</taxon>
        <taxon>Pseudomonadaceae</taxon>
        <taxon>Pseudomonas</taxon>
    </lineage>
</organism>
<protein>
    <submittedName>
        <fullName evidence="1">Uncharacterized protein</fullName>
    </submittedName>
</protein>
<dbReference type="EMBL" id="LR700646">
    <property type="protein sequence ID" value="VVM15421.1"/>
    <property type="molecule type" value="Genomic_DNA"/>
</dbReference>
<dbReference type="AlphaFoldDB" id="A0A5E6UT05"/>
<proteinExistence type="predicted"/>
<sequence>MAKKVGVKTRSAQIGVRISPRAKYMLDVMGRIQRRTMSGVIESALLAYAKCDEERLADQTWSTDESERLLNLYLAAPHLLSFDEEIEAKRLIAAKATA</sequence>
<accession>A0A5E6UT05</accession>
<gene>
    <name evidence="1" type="ORF">PS683_03737</name>
</gene>
<evidence type="ECO:0000313" key="1">
    <source>
        <dbReference type="EMBL" id="VVM15421.1"/>
    </source>
</evidence>
<name>A0A5E6UT05_PSEFL</name>
<reference evidence="1" key="1">
    <citation type="submission" date="2019-09" db="EMBL/GenBank/DDBJ databases">
        <authorList>
            <person name="Chandra G."/>
            <person name="Truman W A."/>
        </authorList>
    </citation>
    <scope>NUCLEOTIDE SEQUENCE</scope>
    <source>
        <strain evidence="1">PS683</strain>
    </source>
</reference>